<dbReference type="Pfam" id="PF02321">
    <property type="entry name" value="OEP"/>
    <property type="match status" value="2"/>
</dbReference>
<proteinExistence type="inferred from homology"/>
<keyword evidence="12" id="KW-1185">Reference proteome</keyword>
<dbReference type="EMBL" id="JBEPLU010000001">
    <property type="protein sequence ID" value="MET3525639.1"/>
    <property type="molecule type" value="Genomic_DNA"/>
</dbReference>
<dbReference type="InterPro" id="IPR003423">
    <property type="entry name" value="OMP_efflux"/>
</dbReference>
<name>A0ABV2EF32_9CAUL</name>
<comment type="caution">
    <text evidence="11">The sequence shown here is derived from an EMBL/GenBank/DDBJ whole genome shotgun (WGS) entry which is preliminary data.</text>
</comment>
<dbReference type="PANTHER" id="PTHR30203:SF20">
    <property type="entry name" value="MULTIDRUG RESISTANCE OUTER MEMBRANE PROTEIN MDTP-RELATED"/>
    <property type="match status" value="1"/>
</dbReference>
<keyword evidence="4 9" id="KW-0812">Transmembrane</keyword>
<evidence type="ECO:0000256" key="5">
    <source>
        <dbReference type="ARBA" id="ARBA00022729"/>
    </source>
</evidence>
<dbReference type="Proteomes" id="UP001549110">
    <property type="component" value="Unassembled WGS sequence"/>
</dbReference>
<dbReference type="RefSeq" id="WP_354297187.1">
    <property type="nucleotide sequence ID" value="NZ_JBEPLU010000001.1"/>
</dbReference>
<feature type="signal peptide" evidence="9">
    <location>
        <begin position="1"/>
        <end position="19"/>
    </location>
</feature>
<feature type="coiled-coil region" evidence="10">
    <location>
        <begin position="222"/>
        <end position="249"/>
    </location>
</feature>
<feature type="chain" id="PRO_5044961019" evidence="9">
    <location>
        <begin position="20"/>
        <end position="470"/>
    </location>
</feature>
<dbReference type="PANTHER" id="PTHR30203">
    <property type="entry name" value="OUTER MEMBRANE CATION EFFLUX PROTEIN"/>
    <property type="match status" value="1"/>
</dbReference>
<dbReference type="Gene3D" id="2.20.200.10">
    <property type="entry name" value="Outer membrane efflux proteins (OEP)"/>
    <property type="match status" value="1"/>
</dbReference>
<keyword evidence="8 9" id="KW-0449">Lipoprotein</keyword>
<keyword evidence="3 9" id="KW-1134">Transmembrane beta strand</keyword>
<evidence type="ECO:0000256" key="3">
    <source>
        <dbReference type="ARBA" id="ARBA00022452"/>
    </source>
</evidence>
<organism evidence="11 12">
    <name type="scientific">Phenylobacterium koreense</name>
    <dbReference type="NCBI Taxonomy" id="266125"/>
    <lineage>
        <taxon>Bacteria</taxon>
        <taxon>Pseudomonadati</taxon>
        <taxon>Pseudomonadota</taxon>
        <taxon>Alphaproteobacteria</taxon>
        <taxon>Caulobacterales</taxon>
        <taxon>Caulobacteraceae</taxon>
        <taxon>Phenylobacterium</taxon>
    </lineage>
</organism>
<evidence type="ECO:0000313" key="11">
    <source>
        <dbReference type="EMBL" id="MET3525639.1"/>
    </source>
</evidence>
<comment type="subcellular location">
    <subcellularLocation>
        <location evidence="9">Cell membrane</location>
        <topology evidence="9">Lipid-anchor</topology>
    </subcellularLocation>
    <subcellularLocation>
        <location evidence="1">Membrane</location>
    </subcellularLocation>
</comment>
<evidence type="ECO:0000256" key="1">
    <source>
        <dbReference type="ARBA" id="ARBA00004370"/>
    </source>
</evidence>
<sequence length="470" mass="48799">MARLILPLSTAALLLAGCAAVPDLGAPPQVRPPQAYAATQSFAAAPAEWPADQWWKGYGDSQLDALVDEALAGSPTLVQAQARVRAAQAQAQQARASTLPSASLEAQAAQTKQSYNNGIPADFVPKGYNDTGRATLDLGFDLDIWGRNRAALAAATSEAVAAEMDAAQARLVLTTAVVSSYAELNRAFAESEAAQQAKANREATRKLVAQRVDNGAANQGELRQAEAALASADQELAAAHEQVELTRNQIAALLGAGPDRGLAITRPAAGAGREFGLPQNLAADLLGRRPDLQAAKLRAQAAAKRIDVAHAAFYPNVNLAAFIGAQSLGLDLLTKSGSDIGQAGLAVSLPIFQGGRLSGAYRGARAEYDAAVAAYDATLVQALKEVADAAASERALGARLAASREALAKGEEAYRIARLRYEGGLDSYTSVLTAENAVILQRRAAADLESRALMLDAALVRALGGGFRTA</sequence>
<keyword evidence="6 9" id="KW-0472">Membrane</keyword>
<keyword evidence="5 9" id="KW-0732">Signal</keyword>
<evidence type="ECO:0000256" key="9">
    <source>
        <dbReference type="RuleBase" id="RU362097"/>
    </source>
</evidence>
<accession>A0ABV2EF32</accession>
<keyword evidence="7 9" id="KW-0564">Palmitate</keyword>
<evidence type="ECO:0000256" key="4">
    <source>
        <dbReference type="ARBA" id="ARBA00022692"/>
    </source>
</evidence>
<evidence type="ECO:0000256" key="10">
    <source>
        <dbReference type="SAM" id="Coils"/>
    </source>
</evidence>
<dbReference type="PROSITE" id="PS51257">
    <property type="entry name" value="PROKAR_LIPOPROTEIN"/>
    <property type="match status" value="1"/>
</dbReference>
<dbReference type="Gene3D" id="1.20.1600.10">
    <property type="entry name" value="Outer membrane efflux proteins (OEP)"/>
    <property type="match status" value="1"/>
</dbReference>
<keyword evidence="10" id="KW-0175">Coiled coil</keyword>
<evidence type="ECO:0000256" key="7">
    <source>
        <dbReference type="ARBA" id="ARBA00023139"/>
    </source>
</evidence>
<dbReference type="SUPFAM" id="SSF56954">
    <property type="entry name" value="Outer membrane efflux proteins (OEP)"/>
    <property type="match status" value="1"/>
</dbReference>
<comment type="similarity">
    <text evidence="2 9">Belongs to the outer membrane factor (OMF) (TC 1.B.17) family.</text>
</comment>
<evidence type="ECO:0000256" key="6">
    <source>
        <dbReference type="ARBA" id="ARBA00023136"/>
    </source>
</evidence>
<evidence type="ECO:0000256" key="8">
    <source>
        <dbReference type="ARBA" id="ARBA00023288"/>
    </source>
</evidence>
<evidence type="ECO:0000313" key="12">
    <source>
        <dbReference type="Proteomes" id="UP001549110"/>
    </source>
</evidence>
<dbReference type="InterPro" id="IPR010131">
    <property type="entry name" value="MdtP/NodT-like"/>
</dbReference>
<protein>
    <submittedName>
        <fullName evidence="11">NodT family efflux transporter outer membrane factor (OMF) lipoprotein</fullName>
    </submittedName>
</protein>
<evidence type="ECO:0000256" key="2">
    <source>
        <dbReference type="ARBA" id="ARBA00007613"/>
    </source>
</evidence>
<gene>
    <name evidence="11" type="ORF">ABID41_000734</name>
</gene>
<reference evidence="11 12" key="1">
    <citation type="submission" date="2024-06" db="EMBL/GenBank/DDBJ databases">
        <title>Genomic Encyclopedia of Type Strains, Phase IV (KMG-IV): sequencing the most valuable type-strain genomes for metagenomic binning, comparative biology and taxonomic classification.</title>
        <authorList>
            <person name="Goeker M."/>
        </authorList>
    </citation>
    <scope>NUCLEOTIDE SEQUENCE [LARGE SCALE GENOMIC DNA]</scope>
    <source>
        <strain evidence="11 12">DSM 17809</strain>
    </source>
</reference>
<dbReference type="NCBIfam" id="TIGR01845">
    <property type="entry name" value="outer_NodT"/>
    <property type="match status" value="1"/>
</dbReference>